<proteinExistence type="predicted"/>
<dbReference type="Gene3D" id="3.55.50.10">
    <property type="entry name" value="Baseplate protein-like domains"/>
    <property type="match status" value="1"/>
</dbReference>
<sequence>MAKPVDIKLFIGGNEGEEILQNSNFSIKLEQKIAAHHKLTIECPMEALEDTSGQFAEKAQGYIGQTLSLSINTDELVFNGIVMNVKINKEDGGNGSMEITAYSPTKLMDNGKDSQSYEQKTLKEIIDAAVKGHQYEFNVESKPRYQNKIPYTVQYKESDFDFIRRLAVRYGEWLYYDGQSLQFGNSGLKVTPLRFGESLESFNVSMITKPQRHTYLAYDFHQAGTHKAEMKGPEKQEGNSSLNMKVAYASKNLYAKVPTAIYNNSLMENGPSELSNVSELKSKHALNTVEIDGESDEVQIALGNIVDITGKNMAVVGKTDPYGKYIITRVTHVVKNSREYSNKFEGVPHTIEVPNYFDENAVPSCEEQYAIVVDNHDPKGMSRIRVRFPWQIDGQLSPWLRVATPYAGKGKGFHVLPEINEEVLVGFENGNAEKPFVIGAMFHGQGKSGFGGKGNHKKGFVTASGNRLEIDDEWGSVTLADSARSRLILDGSNNAAIQSEDLIALVLETENSTWTSAATKLLMKGTGEVLLEGEKVLTLQVGESSIVLQKDGTIILSGNDIIINSNKTINTSSSEETNINGKAVNIN</sequence>
<accession>A0AAW9S4Z2</accession>
<dbReference type="EMBL" id="JBDKWZ010000021">
    <property type="protein sequence ID" value="MEN7551267.1"/>
    <property type="molecule type" value="Genomic_DNA"/>
</dbReference>
<dbReference type="SUPFAM" id="SSF69279">
    <property type="entry name" value="Phage tail proteins"/>
    <property type="match status" value="1"/>
</dbReference>
<evidence type="ECO:0000313" key="2">
    <source>
        <dbReference type="EMBL" id="MEN7551267.1"/>
    </source>
</evidence>
<dbReference type="Pfam" id="PF04717">
    <property type="entry name" value="Phage_base_V"/>
    <property type="match status" value="1"/>
</dbReference>
<dbReference type="Gene3D" id="4.10.220.110">
    <property type="match status" value="1"/>
</dbReference>
<gene>
    <name evidence="2" type="ORF">AAG747_25340</name>
</gene>
<dbReference type="AlphaFoldDB" id="A0AAW9S4Z2"/>
<keyword evidence="3" id="KW-1185">Reference proteome</keyword>
<name>A0AAW9S4Z2_9BACT</name>
<dbReference type="Proteomes" id="UP001403385">
    <property type="component" value="Unassembled WGS sequence"/>
</dbReference>
<reference evidence="2 3" key="1">
    <citation type="submission" date="2024-04" db="EMBL/GenBank/DDBJ databases">
        <title>Novel genus in family Flammeovirgaceae.</title>
        <authorList>
            <person name="Nguyen T.H."/>
            <person name="Vuong T.Q."/>
            <person name="Le H."/>
            <person name="Kim S.-G."/>
        </authorList>
    </citation>
    <scope>NUCLEOTIDE SEQUENCE [LARGE SCALE GENOMIC DNA]</scope>
    <source>
        <strain evidence="2 3">JCM 23209</strain>
    </source>
</reference>
<organism evidence="2 3">
    <name type="scientific">Rapidithrix thailandica</name>
    <dbReference type="NCBI Taxonomy" id="413964"/>
    <lineage>
        <taxon>Bacteria</taxon>
        <taxon>Pseudomonadati</taxon>
        <taxon>Bacteroidota</taxon>
        <taxon>Cytophagia</taxon>
        <taxon>Cytophagales</taxon>
        <taxon>Flammeovirgaceae</taxon>
        <taxon>Rapidithrix</taxon>
    </lineage>
</organism>
<feature type="domain" description="Gp5/Type VI secretion system Vgr protein OB-fold" evidence="1">
    <location>
        <begin position="370"/>
        <end position="442"/>
    </location>
</feature>
<dbReference type="Gene3D" id="2.40.50.230">
    <property type="entry name" value="Gp5 N-terminal domain"/>
    <property type="match status" value="1"/>
</dbReference>
<dbReference type="Gene3D" id="2.30.110.50">
    <property type="match status" value="1"/>
</dbReference>
<evidence type="ECO:0000259" key="1">
    <source>
        <dbReference type="Pfam" id="PF04717"/>
    </source>
</evidence>
<dbReference type="Pfam" id="PF05954">
    <property type="entry name" value="Phage_GPD"/>
    <property type="match status" value="1"/>
</dbReference>
<dbReference type="RefSeq" id="WP_346824048.1">
    <property type="nucleotide sequence ID" value="NZ_JBDKWZ010000021.1"/>
</dbReference>
<evidence type="ECO:0000313" key="3">
    <source>
        <dbReference type="Proteomes" id="UP001403385"/>
    </source>
</evidence>
<dbReference type="SUPFAM" id="SSF69255">
    <property type="entry name" value="gp5 N-terminal domain-like"/>
    <property type="match status" value="1"/>
</dbReference>
<comment type="caution">
    <text evidence="2">The sequence shown here is derived from an EMBL/GenBank/DDBJ whole genome shotgun (WGS) entry which is preliminary data.</text>
</comment>
<dbReference type="InterPro" id="IPR006531">
    <property type="entry name" value="Gp5/Vgr_OB"/>
</dbReference>
<dbReference type="InterPro" id="IPR037026">
    <property type="entry name" value="Vgr_OB-fold_dom_sf"/>
</dbReference>
<protein>
    <submittedName>
        <fullName evidence="2">Phage baseplate assembly protein V</fullName>
    </submittedName>
</protein>